<evidence type="ECO:0000256" key="5">
    <source>
        <dbReference type="ARBA" id="ARBA00022824"/>
    </source>
</evidence>
<evidence type="ECO:0000259" key="9">
    <source>
        <dbReference type="Pfam" id="PF03345"/>
    </source>
</evidence>
<gene>
    <name evidence="11" type="primary">AlNc14C34G3077</name>
    <name evidence="11" type="ORF">ALNC14_035450</name>
</gene>
<dbReference type="InterPro" id="IPR055459">
    <property type="entry name" value="OST48_MD"/>
</dbReference>
<accession>F0W8E7</accession>
<dbReference type="PANTHER" id="PTHR10830:SF0">
    <property type="entry name" value="DOLICHYL-DIPHOSPHOOLIGOSACCHARIDE--PROTEIN GLYCOSYLTRANSFERASE 48 KDA SUBUNIT"/>
    <property type="match status" value="1"/>
</dbReference>
<dbReference type="GO" id="GO:0016740">
    <property type="term" value="F:transferase activity"/>
    <property type="evidence" value="ECO:0007669"/>
    <property type="project" value="UniProtKB-KW"/>
</dbReference>
<keyword evidence="8" id="KW-0732">Signal</keyword>
<proteinExistence type="inferred from homology"/>
<reference evidence="11" key="1">
    <citation type="journal article" date="2011" name="PLoS Biol.">
        <title>Gene gain and loss during evolution of obligate parasitism in the white rust pathogen of Arabidopsis thaliana.</title>
        <authorList>
            <person name="Kemen E."/>
            <person name="Gardiner A."/>
            <person name="Schultz-Larsen T."/>
            <person name="Kemen A.C."/>
            <person name="Balmuth A.L."/>
            <person name="Robert-Seilaniantz A."/>
            <person name="Bailey K."/>
            <person name="Holub E."/>
            <person name="Studholme D.J."/>
            <person name="Maclean D."/>
            <person name="Jones J.D."/>
        </authorList>
    </citation>
    <scope>NUCLEOTIDE SEQUENCE</scope>
</reference>
<keyword evidence="7 8" id="KW-0472">Membrane</keyword>
<comment type="subunit">
    <text evidence="8">Component of the oligosaccharyltransferase (OST) complex.</text>
</comment>
<feature type="transmembrane region" description="Helical" evidence="8">
    <location>
        <begin position="426"/>
        <end position="446"/>
    </location>
</feature>
<keyword evidence="5 8" id="KW-0256">Endoplasmic reticulum</keyword>
<dbReference type="GO" id="GO:0018279">
    <property type="term" value="P:protein N-linked glycosylation via asparagine"/>
    <property type="evidence" value="ECO:0007669"/>
    <property type="project" value="UniProtKB-UniRule"/>
</dbReference>
<evidence type="ECO:0000256" key="8">
    <source>
        <dbReference type="RuleBase" id="RU361142"/>
    </source>
</evidence>
<dbReference type="UniPathway" id="UPA00378"/>
<dbReference type="HOGENOM" id="CLU_031804_0_0_1"/>
<sequence>MGPRACLPIASILLSMLLYCVSSKAAVSESVRTAVVLENEEGLSTYSKFFNQLRERGHSLTFDFGNATKAFLLEKYDEKLYDHLILMSSDIKATRLTAQNLMDFLEKGGNILLSANTHLSKDLRKFSLQCGVAFSSDAQVVLDHVARVDTASNLDNSAILASDLVSSSHIVGTAPATGKPIAFYGLGTIIDGSSILAFHVLNAPSTAYLCKWEGGSCRKSAYGSVIGLVTAVQARNNARVIFSGSMELFSDRYFTSDFANKVFVNSVSKWGFQEMGVLRMSNVHHQREDGSQPDRMLKNTARSDQPITLYPDAEIARDSLVYRVSDNLTFSMDIHEFRDGKWNAFMADDVQLEFVMLDPYVRRTMSHDKKGHYSITFQAPDQYGIFLFRVMYRRLGLSTLFSTTQVSVRPYKHDEYERFIPTAFPYYFSAFSMMAGVLMLTVYFLFHEERK</sequence>
<reference evidence="11" key="2">
    <citation type="submission" date="2011-02" db="EMBL/GenBank/DDBJ databases">
        <authorList>
            <person name="MacLean D."/>
        </authorList>
    </citation>
    <scope>NUCLEOTIDE SEQUENCE</scope>
</reference>
<evidence type="ECO:0000313" key="11">
    <source>
        <dbReference type="EMBL" id="CCA17402.1"/>
    </source>
</evidence>
<feature type="domain" description="OST48 N-terminal" evidence="9">
    <location>
        <begin position="32"/>
        <end position="270"/>
    </location>
</feature>
<dbReference type="Pfam" id="PF03345">
    <property type="entry name" value="OST48_N"/>
    <property type="match status" value="1"/>
</dbReference>
<dbReference type="InterPro" id="IPR005013">
    <property type="entry name" value="DDOST_48_kDa_subunit"/>
</dbReference>
<dbReference type="GO" id="GO:0008250">
    <property type="term" value="C:oligosaccharyltransferase complex"/>
    <property type="evidence" value="ECO:0007669"/>
    <property type="project" value="TreeGrafter"/>
</dbReference>
<feature type="domain" description="OST48 middle" evidence="10">
    <location>
        <begin position="319"/>
        <end position="447"/>
    </location>
</feature>
<feature type="chain" id="PRO_5005128752" description="Dolichyl-diphosphooligosaccharide--protein glycosyltransferase 48 kDa subunit" evidence="8">
    <location>
        <begin position="26"/>
        <end position="451"/>
    </location>
</feature>
<dbReference type="AlphaFoldDB" id="F0W8E7"/>
<dbReference type="InterPro" id="IPR055457">
    <property type="entry name" value="OST48_N"/>
</dbReference>
<evidence type="ECO:0000256" key="2">
    <source>
        <dbReference type="ARBA" id="ARBA00004922"/>
    </source>
</evidence>
<comment type="subcellular location">
    <subcellularLocation>
        <location evidence="8">Endoplasmic reticulum membrane</location>
        <topology evidence="8">Single-pass type I membrane protein</topology>
    </subcellularLocation>
    <subcellularLocation>
        <location evidence="1">Membrane</location>
        <topology evidence="1">Single-pass type I membrane protein</topology>
    </subcellularLocation>
</comment>
<evidence type="ECO:0000256" key="6">
    <source>
        <dbReference type="ARBA" id="ARBA00022989"/>
    </source>
</evidence>
<evidence type="ECO:0000259" key="10">
    <source>
        <dbReference type="Pfam" id="PF23358"/>
    </source>
</evidence>
<dbReference type="EMBL" id="FR824079">
    <property type="protein sequence ID" value="CCA17402.1"/>
    <property type="molecule type" value="Genomic_DNA"/>
</dbReference>
<name>F0W8E7_9STRA</name>
<dbReference type="PANTHER" id="PTHR10830">
    <property type="entry name" value="DOLICHYL-DIPHOSPHOOLIGOSACCHARIDE--PROTEIN GLYCOSYLTRANSFERASE 48 KDA SUBUNIT"/>
    <property type="match status" value="1"/>
</dbReference>
<comment type="similarity">
    <text evidence="3 8">Belongs to the DDOST 48 kDa subunit family.</text>
</comment>
<evidence type="ECO:0000256" key="1">
    <source>
        <dbReference type="ARBA" id="ARBA00004479"/>
    </source>
</evidence>
<evidence type="ECO:0000256" key="4">
    <source>
        <dbReference type="ARBA" id="ARBA00022692"/>
    </source>
</evidence>
<evidence type="ECO:0000256" key="3">
    <source>
        <dbReference type="ARBA" id="ARBA00008743"/>
    </source>
</evidence>
<keyword evidence="11" id="KW-0808">Transferase</keyword>
<protein>
    <recommendedName>
        <fullName evidence="8">Dolichyl-diphosphooligosaccharide--protein glycosyltransferase 48 kDa subunit</fullName>
        <shortName evidence="8">Oligosaccharyl transferase 48 kDa subunit</shortName>
    </recommendedName>
</protein>
<dbReference type="Pfam" id="PF23358">
    <property type="entry name" value="OST48_MD"/>
    <property type="match status" value="1"/>
</dbReference>
<organism evidence="11">
    <name type="scientific">Albugo laibachii Nc14</name>
    <dbReference type="NCBI Taxonomy" id="890382"/>
    <lineage>
        <taxon>Eukaryota</taxon>
        <taxon>Sar</taxon>
        <taxon>Stramenopiles</taxon>
        <taxon>Oomycota</taxon>
        <taxon>Peronosporomycetes</taxon>
        <taxon>Albuginales</taxon>
        <taxon>Albuginaceae</taxon>
        <taxon>Albugo</taxon>
    </lineage>
</organism>
<feature type="signal peptide" evidence="8">
    <location>
        <begin position="1"/>
        <end position="25"/>
    </location>
</feature>
<comment type="pathway">
    <text evidence="2 8">Protein modification; protein glycosylation.</text>
</comment>
<comment type="function">
    <text evidence="8">Subunit of the oligosaccharyl transferase (OST) complex that catalyzes the initial transfer of a defined glycan (Glc(3)Man(9)GlcNAc(2) in eukaryotes) from the lipid carrier dolichol-pyrophosphate to an asparagine residue within an Asn-X-Ser/Thr consensus motif in nascent polypeptide chains, the first step in protein N-glycosylation. N-glycosylation occurs cotranslationally and the complex associates with the Sec61 complex at the channel-forming translocon complex that mediates protein translocation across the endoplasmic reticulum (ER).</text>
</comment>
<keyword evidence="6 8" id="KW-1133">Transmembrane helix</keyword>
<keyword evidence="4 8" id="KW-0812">Transmembrane</keyword>
<evidence type="ECO:0000256" key="7">
    <source>
        <dbReference type="ARBA" id="ARBA00023136"/>
    </source>
</evidence>